<dbReference type="CDD" id="cd06257">
    <property type="entry name" value="DnaJ"/>
    <property type="match status" value="1"/>
</dbReference>
<dbReference type="InterPro" id="IPR001623">
    <property type="entry name" value="DnaJ_domain"/>
</dbReference>
<keyword evidence="5" id="KW-0143">Chaperone</keyword>
<dbReference type="GO" id="GO:0008270">
    <property type="term" value="F:zinc ion binding"/>
    <property type="evidence" value="ECO:0007669"/>
    <property type="project" value="UniProtKB-KW"/>
</dbReference>
<dbReference type="Pfam" id="PF00226">
    <property type="entry name" value="DnaJ"/>
    <property type="match status" value="1"/>
</dbReference>
<evidence type="ECO:0000256" key="5">
    <source>
        <dbReference type="ARBA" id="ARBA00023186"/>
    </source>
</evidence>
<dbReference type="PROSITE" id="PS50076">
    <property type="entry name" value="DNAJ_2"/>
    <property type="match status" value="1"/>
</dbReference>
<evidence type="ECO:0000313" key="8">
    <source>
        <dbReference type="Proteomes" id="UP000246104"/>
    </source>
</evidence>
<evidence type="ECO:0000256" key="2">
    <source>
        <dbReference type="ARBA" id="ARBA00022737"/>
    </source>
</evidence>
<keyword evidence="3" id="KW-0863">Zinc-finger</keyword>
<protein>
    <submittedName>
        <fullName evidence="7">Molecular chaperone DnaJ</fullName>
    </submittedName>
</protein>
<evidence type="ECO:0000259" key="6">
    <source>
        <dbReference type="PROSITE" id="PS50076"/>
    </source>
</evidence>
<dbReference type="FunFam" id="2.60.260.20:FF:000005">
    <property type="entry name" value="Chaperone protein dnaJ 1, mitochondrial"/>
    <property type="match status" value="1"/>
</dbReference>
<dbReference type="Pfam" id="PF01556">
    <property type="entry name" value="DnaJ_C"/>
    <property type="match status" value="1"/>
</dbReference>
<dbReference type="CDD" id="cd10747">
    <property type="entry name" value="DnaJ_C"/>
    <property type="match status" value="1"/>
</dbReference>
<dbReference type="GO" id="GO:0005737">
    <property type="term" value="C:cytoplasm"/>
    <property type="evidence" value="ECO:0007669"/>
    <property type="project" value="TreeGrafter"/>
</dbReference>
<proteinExistence type="predicted"/>
<dbReference type="PROSITE" id="PS00636">
    <property type="entry name" value="DNAJ_1"/>
    <property type="match status" value="1"/>
</dbReference>
<evidence type="ECO:0000256" key="4">
    <source>
        <dbReference type="ARBA" id="ARBA00022833"/>
    </source>
</evidence>
<accession>A0A317JML5</accession>
<dbReference type="PRINTS" id="PR00625">
    <property type="entry name" value="JDOMAIN"/>
</dbReference>
<organism evidence="7 8">
    <name type="scientific">Candidatus Cerribacteria bacterium 'Amazon FNV 2010 28 9'</name>
    <dbReference type="NCBI Taxonomy" id="2081795"/>
    <lineage>
        <taxon>Bacteria</taxon>
        <taxon>Candidatus Cerribacteria</taxon>
    </lineage>
</organism>
<name>A0A317JML5_9BACT</name>
<evidence type="ECO:0000256" key="3">
    <source>
        <dbReference type="ARBA" id="ARBA00022771"/>
    </source>
</evidence>
<dbReference type="AlphaFoldDB" id="A0A317JML5"/>
<gene>
    <name evidence="7" type="ORF">C5B42_05125</name>
</gene>
<dbReference type="Gene3D" id="1.10.287.110">
    <property type="entry name" value="DnaJ domain"/>
    <property type="match status" value="1"/>
</dbReference>
<comment type="caution">
    <text evidence="7">The sequence shown here is derived from an EMBL/GenBank/DDBJ whole genome shotgun (WGS) entry which is preliminary data.</text>
</comment>
<reference evidence="7 8" key="1">
    <citation type="submission" date="2018-02" db="EMBL/GenBank/DDBJ databases">
        <title>Genomic Reconstructions from Amazon Rainforest and Pasture Soil Reveal Novel Insights into the Physiology of Candidate Phyla in Tropical Sites.</title>
        <authorList>
            <person name="Kroeger M.E."/>
            <person name="Delmont T."/>
            <person name="Eren A.M."/>
            <person name="Guo J."/>
            <person name="Meyer K.M."/>
            <person name="Khan K."/>
            <person name="Rodrigues J.L.M."/>
            <person name="Bohannan B.J.M."/>
            <person name="Tringe S."/>
            <person name="Borges C.D."/>
            <person name="Tiedje J."/>
            <person name="Tsai S.M."/>
            <person name="Nusslein K."/>
        </authorList>
    </citation>
    <scope>NUCLEOTIDE SEQUENCE [LARGE SCALE GENOMIC DNA]</scope>
    <source>
        <strain evidence="7">Amazon FNV 2010 28 9</strain>
    </source>
</reference>
<dbReference type="SMART" id="SM00271">
    <property type="entry name" value="DnaJ"/>
    <property type="match status" value="1"/>
</dbReference>
<dbReference type="SUPFAM" id="SSF46565">
    <property type="entry name" value="Chaperone J-domain"/>
    <property type="match status" value="1"/>
</dbReference>
<dbReference type="InterPro" id="IPR036869">
    <property type="entry name" value="J_dom_sf"/>
</dbReference>
<feature type="domain" description="J" evidence="6">
    <location>
        <begin position="6"/>
        <end position="70"/>
    </location>
</feature>
<dbReference type="SUPFAM" id="SSF49493">
    <property type="entry name" value="HSP40/DnaJ peptide-binding domain"/>
    <property type="match status" value="2"/>
</dbReference>
<dbReference type="Gene3D" id="2.60.260.20">
    <property type="entry name" value="Urease metallochaperone UreE, N-terminal domain"/>
    <property type="match status" value="2"/>
</dbReference>
<evidence type="ECO:0000313" key="7">
    <source>
        <dbReference type="EMBL" id="PWU22744.1"/>
    </source>
</evidence>
<dbReference type="InterPro" id="IPR002939">
    <property type="entry name" value="DnaJ_C"/>
</dbReference>
<dbReference type="EMBL" id="PSRQ01000057">
    <property type="protein sequence ID" value="PWU22744.1"/>
    <property type="molecule type" value="Genomic_DNA"/>
</dbReference>
<keyword evidence="1" id="KW-0479">Metal-binding</keyword>
<sequence>MATTRDYYDILGISKSATAADIKSAYRKAALKYHPDRNKEAGAEAKFKEINEAYEVLGDESKRKNYDQFGHAAFQQGGFNSATGGNPFAGGFGGGPFTYTYSNQAGGNPFEGFGFGGGSDPFDIFESFFGGGMGRAQRKPMYGLEVDFMDAVKGATKTIEVDGKEKIIKIPAGSDEGTRIRFTDFDIRLSVRPHSQFKRDRDDIYVDIELPLVIAILGGEIMVPTVDGDVKLKIRPGTQPSTMMRLREQGVVRLHGRGKGDEYVRLLVKIPEKLTRQQRDALKAFE</sequence>
<dbReference type="PANTHER" id="PTHR43096:SF52">
    <property type="entry name" value="DNAJ HOMOLOG 1, MITOCHONDRIAL-RELATED"/>
    <property type="match status" value="1"/>
</dbReference>
<dbReference type="PANTHER" id="PTHR43096">
    <property type="entry name" value="DNAJ HOMOLOG 1, MITOCHONDRIAL-RELATED"/>
    <property type="match status" value="1"/>
</dbReference>
<dbReference type="Proteomes" id="UP000246104">
    <property type="component" value="Unassembled WGS sequence"/>
</dbReference>
<evidence type="ECO:0000256" key="1">
    <source>
        <dbReference type="ARBA" id="ARBA00022723"/>
    </source>
</evidence>
<dbReference type="InterPro" id="IPR008971">
    <property type="entry name" value="HSP40/DnaJ_pept-bd"/>
</dbReference>
<dbReference type="GO" id="GO:0051082">
    <property type="term" value="F:unfolded protein binding"/>
    <property type="evidence" value="ECO:0007669"/>
    <property type="project" value="InterPro"/>
</dbReference>
<keyword evidence="2" id="KW-0677">Repeat</keyword>
<dbReference type="InterPro" id="IPR018253">
    <property type="entry name" value="DnaJ_domain_CS"/>
</dbReference>
<keyword evidence="4" id="KW-0862">Zinc</keyword>
<dbReference type="GO" id="GO:0042026">
    <property type="term" value="P:protein refolding"/>
    <property type="evidence" value="ECO:0007669"/>
    <property type="project" value="TreeGrafter"/>
</dbReference>